<comment type="cofactor">
    <cofactor evidence="5">
        <name>FAD</name>
        <dbReference type="ChEBI" id="CHEBI:57692"/>
    </cofactor>
    <text evidence="5">Binds 1 FAD per subunit.</text>
</comment>
<accession>A0A5B8LYW2</accession>
<dbReference type="Proteomes" id="UP000315364">
    <property type="component" value="Chromosome"/>
</dbReference>
<dbReference type="EMBL" id="CP042304">
    <property type="protein sequence ID" value="QDZ13009.1"/>
    <property type="molecule type" value="Genomic_DNA"/>
</dbReference>
<dbReference type="Gene3D" id="3.50.50.60">
    <property type="entry name" value="FAD/NAD(P)-binding domain"/>
    <property type="match status" value="2"/>
</dbReference>
<feature type="domain" description="Pyridine nucleotide-disulphide oxidoreductase dimerisation" evidence="7">
    <location>
        <begin position="347"/>
        <end position="450"/>
    </location>
</feature>
<dbReference type="Pfam" id="PF07992">
    <property type="entry name" value="Pyr_redox_2"/>
    <property type="match status" value="1"/>
</dbReference>
<dbReference type="SUPFAM" id="SSF55424">
    <property type="entry name" value="FAD/NAD-linked reductases, dimerisation (C-terminal) domain"/>
    <property type="match status" value="1"/>
</dbReference>
<evidence type="ECO:0000313" key="9">
    <source>
        <dbReference type="EMBL" id="QDZ13009.1"/>
    </source>
</evidence>
<evidence type="ECO:0000259" key="8">
    <source>
        <dbReference type="Pfam" id="PF07992"/>
    </source>
</evidence>
<dbReference type="PRINTS" id="PR00411">
    <property type="entry name" value="PNDRDTASEI"/>
</dbReference>
<feature type="binding site" evidence="5">
    <location>
        <position position="200"/>
    </location>
    <ligand>
        <name>NAD(+)</name>
        <dbReference type="ChEBI" id="CHEBI:57540"/>
    </ligand>
</feature>
<dbReference type="Pfam" id="PF02852">
    <property type="entry name" value="Pyr_redox_dim"/>
    <property type="match status" value="1"/>
</dbReference>
<keyword evidence="5" id="KW-0547">Nucleotide-binding</keyword>
<dbReference type="PANTHER" id="PTHR43014:SF2">
    <property type="entry name" value="MERCURIC REDUCTASE"/>
    <property type="match status" value="1"/>
</dbReference>
<dbReference type="InterPro" id="IPR004099">
    <property type="entry name" value="Pyr_nucl-diS_OxRdtase_dimer"/>
</dbReference>
<feature type="binding site" evidence="5">
    <location>
        <begin position="177"/>
        <end position="184"/>
    </location>
    <ligand>
        <name>NAD(+)</name>
        <dbReference type="ChEBI" id="CHEBI:57540"/>
    </ligand>
</feature>
<feature type="domain" description="FAD/NAD(P)-binding" evidence="8">
    <location>
        <begin position="6"/>
        <end position="319"/>
    </location>
</feature>
<gene>
    <name evidence="9" type="ORF">FPZ08_21080</name>
</gene>
<evidence type="ECO:0000256" key="2">
    <source>
        <dbReference type="ARBA" id="ARBA00022630"/>
    </source>
</evidence>
<sequence>MSEQFDAIVIGAGQSGPFLAAKLAGAGRNVALIEREHLGGTCVNDGCTPTKTLVASARAAWAARHAAQFGVMVKGPVTVDMAAVKARKDKVVGASVKSLTDWLGSLKTLDYIKGEGSFVSSSEVKVGKRVLTAPQIFINTGATASVPDWSGIRSVPYLTNTSMMNVDTLPGHLIIIGASYIGLEFAQMYARFGSKVTVIERGARAASREDPDVSAAIRGILEAEGVTFMFGTTVEAVAKAGHGVLLSLKCGERLASIEGSHLLVALGRTPNTGDLNLGAAGIETDARGYIPVDDHLRTKVKGIWAMGDVNGRGAFTHTSYNDFEIVADNVVDGGKRSVAGRIPVYGLFIDPPLGRIGMSEAEVRKSGRKALMGVMPMARVSRAKERGETQGLMKVLVDAESKQVLGAAILGIGGDEIVHSLLQLMAAGTPYTTMMHTVHIHPTVTELIPTLLADLKPLE</sequence>
<dbReference type="KEGG" id="dea:FPZ08_21080"/>
<feature type="binding site" evidence="5">
    <location>
        <position position="267"/>
    </location>
    <ligand>
        <name>NAD(+)</name>
        <dbReference type="ChEBI" id="CHEBI:57540"/>
    </ligand>
</feature>
<dbReference type="PRINTS" id="PR00368">
    <property type="entry name" value="FADPNR"/>
</dbReference>
<protein>
    <submittedName>
        <fullName evidence="9">FAD-containing oxidoreductase</fullName>
    </submittedName>
</protein>
<feature type="binding site" evidence="5">
    <location>
        <position position="51"/>
    </location>
    <ligand>
        <name>FAD</name>
        <dbReference type="ChEBI" id="CHEBI:57692"/>
    </ligand>
</feature>
<comment type="similarity">
    <text evidence="1">Belongs to the class-I pyridine nucleotide-disulfide oxidoreductase family.</text>
</comment>
<dbReference type="PANTHER" id="PTHR43014">
    <property type="entry name" value="MERCURIC REDUCTASE"/>
    <property type="match status" value="1"/>
</dbReference>
<reference evidence="9 10" key="1">
    <citation type="submission" date="2019-07" db="EMBL/GenBank/DDBJ databases">
        <title>Full genome sequence of Devosia sp. Gsoil 520.</title>
        <authorList>
            <person name="Im W.-T."/>
        </authorList>
    </citation>
    <scope>NUCLEOTIDE SEQUENCE [LARGE SCALE GENOMIC DNA]</scope>
    <source>
        <strain evidence="9 10">Gsoil 520</strain>
    </source>
</reference>
<evidence type="ECO:0000256" key="5">
    <source>
        <dbReference type="PIRSR" id="PIRSR000350-3"/>
    </source>
</evidence>
<organism evidence="9 10">
    <name type="scientific">Devosia ginsengisoli</name>
    <dbReference type="NCBI Taxonomy" id="400770"/>
    <lineage>
        <taxon>Bacteria</taxon>
        <taxon>Pseudomonadati</taxon>
        <taxon>Pseudomonadota</taxon>
        <taxon>Alphaproteobacteria</taxon>
        <taxon>Hyphomicrobiales</taxon>
        <taxon>Devosiaceae</taxon>
        <taxon>Devosia</taxon>
    </lineage>
</organism>
<dbReference type="NCBIfam" id="NF004992">
    <property type="entry name" value="PRK06370.1-4"/>
    <property type="match status" value="1"/>
</dbReference>
<dbReference type="InterPro" id="IPR023753">
    <property type="entry name" value="FAD/NAD-binding_dom"/>
</dbReference>
<evidence type="ECO:0000259" key="7">
    <source>
        <dbReference type="Pfam" id="PF02852"/>
    </source>
</evidence>
<keyword evidence="3 5" id="KW-0274">FAD</keyword>
<keyword evidence="2" id="KW-0285">Flavoprotein</keyword>
<dbReference type="AlphaFoldDB" id="A0A5B8LYW2"/>
<name>A0A5B8LYW2_9HYPH</name>
<evidence type="ECO:0000313" key="10">
    <source>
        <dbReference type="Proteomes" id="UP000315364"/>
    </source>
</evidence>
<keyword evidence="10" id="KW-1185">Reference proteome</keyword>
<dbReference type="InterPro" id="IPR001100">
    <property type="entry name" value="Pyr_nuc-diS_OxRdtase"/>
</dbReference>
<dbReference type="OrthoDB" id="9761158at2"/>
<evidence type="ECO:0000256" key="3">
    <source>
        <dbReference type="ARBA" id="ARBA00022827"/>
    </source>
</evidence>
<dbReference type="InterPro" id="IPR016156">
    <property type="entry name" value="FAD/NAD-linked_Rdtase_dimer_sf"/>
</dbReference>
<feature type="binding site" evidence="5">
    <location>
        <position position="116"/>
    </location>
    <ligand>
        <name>FAD</name>
        <dbReference type="ChEBI" id="CHEBI:57692"/>
    </ligand>
</feature>
<evidence type="ECO:0000256" key="1">
    <source>
        <dbReference type="ARBA" id="ARBA00007532"/>
    </source>
</evidence>
<evidence type="ECO:0000256" key="4">
    <source>
        <dbReference type="PIRSR" id="PIRSR000350-2"/>
    </source>
</evidence>
<dbReference type="GO" id="GO:0003955">
    <property type="term" value="F:NAD(P)H dehydrogenase (quinone) activity"/>
    <property type="evidence" value="ECO:0007669"/>
    <property type="project" value="TreeGrafter"/>
</dbReference>
<dbReference type="Gene3D" id="3.30.390.30">
    <property type="match status" value="1"/>
</dbReference>
<feature type="active site" description="Proton acceptor" evidence="4">
    <location>
        <position position="441"/>
    </location>
</feature>
<keyword evidence="5" id="KW-0520">NAD</keyword>
<proteinExistence type="inferred from homology"/>
<feature type="disulfide bond" description="Redox-active" evidence="6">
    <location>
        <begin position="42"/>
        <end position="47"/>
    </location>
</feature>
<dbReference type="PIRSF" id="PIRSF000350">
    <property type="entry name" value="Mercury_reductase_MerA"/>
    <property type="match status" value="1"/>
</dbReference>
<dbReference type="GO" id="GO:0050660">
    <property type="term" value="F:flavin adenine dinucleotide binding"/>
    <property type="evidence" value="ECO:0007669"/>
    <property type="project" value="TreeGrafter"/>
</dbReference>
<dbReference type="RefSeq" id="WP_146292592.1">
    <property type="nucleotide sequence ID" value="NZ_CP042304.1"/>
</dbReference>
<evidence type="ECO:0000256" key="6">
    <source>
        <dbReference type="PIRSR" id="PIRSR000350-4"/>
    </source>
</evidence>
<dbReference type="InterPro" id="IPR036188">
    <property type="entry name" value="FAD/NAD-bd_sf"/>
</dbReference>
<dbReference type="SUPFAM" id="SSF51905">
    <property type="entry name" value="FAD/NAD(P)-binding domain"/>
    <property type="match status" value="1"/>
</dbReference>
<feature type="binding site" evidence="5">
    <location>
        <position position="308"/>
    </location>
    <ligand>
        <name>FAD</name>
        <dbReference type="ChEBI" id="CHEBI:57692"/>
    </ligand>
</feature>